<dbReference type="STRING" id="334426.A0A0R3PTE1"/>
<gene>
    <name evidence="3" type="ORF">ACOC_LOCUS9032</name>
</gene>
<dbReference type="AlphaFoldDB" id="A0A0R3PTE1"/>
<dbReference type="EMBL" id="UYYA01004239">
    <property type="protein sequence ID" value="VDM60617.1"/>
    <property type="molecule type" value="Genomic_DNA"/>
</dbReference>
<organism evidence="5">
    <name type="scientific">Angiostrongylus costaricensis</name>
    <name type="common">Nematode worm</name>
    <dbReference type="NCBI Taxonomy" id="334426"/>
    <lineage>
        <taxon>Eukaryota</taxon>
        <taxon>Metazoa</taxon>
        <taxon>Ecdysozoa</taxon>
        <taxon>Nematoda</taxon>
        <taxon>Chromadorea</taxon>
        <taxon>Rhabditida</taxon>
        <taxon>Rhabditina</taxon>
        <taxon>Rhabditomorpha</taxon>
        <taxon>Strongyloidea</taxon>
        <taxon>Metastrongylidae</taxon>
        <taxon>Angiostrongylus</taxon>
    </lineage>
</organism>
<evidence type="ECO:0000256" key="2">
    <source>
        <dbReference type="ARBA" id="ARBA00022833"/>
    </source>
</evidence>
<evidence type="ECO:0000313" key="5">
    <source>
        <dbReference type="WBParaSite" id="ACOC_0000903101-mRNA-1"/>
    </source>
</evidence>
<keyword evidence="4" id="KW-1185">Reference proteome</keyword>
<dbReference type="OrthoDB" id="983479at2759"/>
<sequence>MQVGGNANATQFFKQHGCNSNDAQIKYKSRAAQLYKRFKTNMATQSSLIQQLKQYIYRSRFQEDFFTQVLVHASQSATSLGSDAYIAREDETLEQCGDIHGEQVDHLDSEAVATSAPHVTRILKKPVKKSGAAKKSTLGAQKVNIDFENLEQRANILPKVGLSARLAMQDIQKKTLEAKVSSDPQKAGAVDRLGMGGFGRPCAAHSVAQGVKPIRQRAMTSISPTRKGEEDWEVKSFFFLLSLHIPLHNAKPLFRTTTRTAVVSAPVSEFDIQKKFAGAKSISSDMYFGNNEMDYETKAALSRFEGQSSLGSADLWGQGSQPQYSQVPEMSDIKDSLRAGASKVAEKFSSLSMSLSSYMSVGNPPIRFALIFVLYIVY</sequence>
<evidence type="ECO:0000256" key="1">
    <source>
        <dbReference type="ARBA" id="ARBA00022723"/>
    </source>
</evidence>
<keyword evidence="2" id="KW-0862">Zinc</keyword>
<dbReference type="PANTHER" id="PTHR45686">
    <property type="entry name" value="ADP-RIBOSYLATION FACTOR GTPASE ACTIVATING PROTEIN 3, ISOFORM H-RELATED"/>
    <property type="match status" value="1"/>
</dbReference>
<dbReference type="OMA" id="APKEESX"/>
<evidence type="ECO:0000313" key="4">
    <source>
        <dbReference type="Proteomes" id="UP000267027"/>
    </source>
</evidence>
<name>A0A0R3PTE1_ANGCS</name>
<proteinExistence type="predicted"/>
<accession>A0A0R3PTE1</accession>
<reference evidence="5" key="1">
    <citation type="submission" date="2017-02" db="UniProtKB">
        <authorList>
            <consortium name="WormBaseParasite"/>
        </authorList>
    </citation>
    <scope>IDENTIFICATION</scope>
</reference>
<reference evidence="3 4" key="2">
    <citation type="submission" date="2018-11" db="EMBL/GenBank/DDBJ databases">
        <authorList>
            <consortium name="Pathogen Informatics"/>
        </authorList>
    </citation>
    <scope>NUCLEOTIDE SEQUENCE [LARGE SCALE GENOMIC DNA]</scope>
    <source>
        <strain evidence="3 4">Costa Rica</strain>
    </source>
</reference>
<keyword evidence="1" id="KW-0479">Metal-binding</keyword>
<dbReference type="InterPro" id="IPR038508">
    <property type="entry name" value="ArfGAP_dom_sf"/>
</dbReference>
<dbReference type="Proteomes" id="UP000267027">
    <property type="component" value="Unassembled WGS sequence"/>
</dbReference>
<protein>
    <submittedName>
        <fullName evidence="5">ADP-ribosylation factor GTPase-activating protein AGD8</fullName>
    </submittedName>
</protein>
<dbReference type="Gene3D" id="1.10.220.150">
    <property type="entry name" value="Arf GTPase activating protein"/>
    <property type="match status" value="1"/>
</dbReference>
<dbReference type="GO" id="GO:0046872">
    <property type="term" value="F:metal ion binding"/>
    <property type="evidence" value="ECO:0007669"/>
    <property type="project" value="UniProtKB-KW"/>
</dbReference>
<evidence type="ECO:0000313" key="3">
    <source>
        <dbReference type="EMBL" id="VDM60617.1"/>
    </source>
</evidence>
<dbReference type="GO" id="GO:0000139">
    <property type="term" value="C:Golgi membrane"/>
    <property type="evidence" value="ECO:0007669"/>
    <property type="project" value="GOC"/>
</dbReference>
<dbReference type="WBParaSite" id="ACOC_0000903101-mRNA-1">
    <property type="protein sequence ID" value="ACOC_0000903101-mRNA-1"/>
    <property type="gene ID" value="ACOC_0000903101"/>
</dbReference>
<dbReference type="PANTHER" id="PTHR45686:SF4">
    <property type="entry name" value="ADP-RIBOSYLATION FACTOR GTPASE ACTIVATING PROTEIN 3, ISOFORM H"/>
    <property type="match status" value="1"/>
</dbReference>
<dbReference type="GO" id="GO:0048205">
    <property type="term" value="P:COPI coating of Golgi vesicle"/>
    <property type="evidence" value="ECO:0007669"/>
    <property type="project" value="TreeGrafter"/>
</dbReference>